<keyword evidence="5" id="KW-0106">Calcium</keyword>
<reference evidence="8 9" key="1">
    <citation type="submission" date="2024-04" db="EMBL/GenBank/DDBJ databases">
        <title>Novel species of the genus Ideonella isolated from streams.</title>
        <authorList>
            <person name="Lu H."/>
        </authorList>
    </citation>
    <scope>NUCLEOTIDE SEQUENCE [LARGE SCALE GENOMIC DNA]</scope>
    <source>
        <strain evidence="8 9">DXS22W</strain>
    </source>
</reference>
<keyword evidence="6" id="KW-0281">Fimbrium</keyword>
<dbReference type="SUPFAM" id="SSF53300">
    <property type="entry name" value="vWA-like"/>
    <property type="match status" value="1"/>
</dbReference>
<comment type="subcellular location">
    <subcellularLocation>
        <location evidence="1">Fimbrium</location>
    </subcellularLocation>
</comment>
<keyword evidence="4" id="KW-0479">Metal-binding</keyword>
<dbReference type="EMBL" id="JBBUTH010000002">
    <property type="protein sequence ID" value="MEK8049626.1"/>
    <property type="molecule type" value="Genomic_DNA"/>
</dbReference>
<evidence type="ECO:0000256" key="6">
    <source>
        <dbReference type="ARBA" id="ARBA00023263"/>
    </source>
</evidence>
<dbReference type="InterPro" id="IPR036465">
    <property type="entry name" value="vWFA_dom_sf"/>
</dbReference>
<name>A0ABU9CD80_9BURK</name>
<evidence type="ECO:0000256" key="1">
    <source>
        <dbReference type="ARBA" id="ARBA00004561"/>
    </source>
</evidence>
<comment type="caution">
    <text evidence="8">The sequence shown here is derived from an EMBL/GenBank/DDBJ whole genome shotgun (WGS) entry which is preliminary data.</text>
</comment>
<gene>
    <name evidence="8" type="ORF">AACH10_05185</name>
</gene>
<keyword evidence="3" id="KW-1029">Fimbrium biogenesis</keyword>
<dbReference type="PROSITE" id="PS51257">
    <property type="entry name" value="PROKAR_LIPOPROTEIN"/>
    <property type="match status" value="1"/>
</dbReference>
<comment type="similarity">
    <text evidence="2">Belongs to the PilY1 family.</text>
</comment>
<evidence type="ECO:0000313" key="9">
    <source>
        <dbReference type="Proteomes" id="UP001365405"/>
    </source>
</evidence>
<evidence type="ECO:0000256" key="4">
    <source>
        <dbReference type="ARBA" id="ARBA00022723"/>
    </source>
</evidence>
<dbReference type="SUPFAM" id="SSF50998">
    <property type="entry name" value="Quinoprotein alcohol dehydrogenase-like"/>
    <property type="match status" value="1"/>
</dbReference>
<proteinExistence type="inferred from homology"/>
<accession>A0ABU9CD80</accession>
<keyword evidence="9" id="KW-1185">Reference proteome</keyword>
<dbReference type="InterPro" id="IPR008707">
    <property type="entry name" value="B-propeller_PilY1"/>
</dbReference>
<evidence type="ECO:0000256" key="3">
    <source>
        <dbReference type="ARBA" id="ARBA00022558"/>
    </source>
</evidence>
<dbReference type="RefSeq" id="WP_341409306.1">
    <property type="nucleotide sequence ID" value="NZ_JBBUTH010000002.1"/>
</dbReference>
<dbReference type="Pfam" id="PF05567">
    <property type="entry name" value="T4P_PilY1"/>
    <property type="match status" value="1"/>
</dbReference>
<sequence>MKPLNAPVGAPPRARHLPRALAALPALPVLLACLALAPRASLAQTLTFAQTPLFLGTAVKPNVLVVYDNSQSMDGTMAGKLIAGNDDTTRGNIARSVLRSTIANYRSSFNWGLASFETRASSVYTTYPYYFGSDTEVLYTNDCTGGLSPSNGNLRCIANPQTGNGFNFLTYRYSSDDPAINDVLYTGDFGAQLYGIGVNGGTSYRVFGSHGNNTGWNAGNFSDEKNGSPWTFTPTDAGYLPSTPPNRRMFWLKRAWGYYADITGKGKVNQPVAADSDTQYNALMALLAKETNDNATTELKNSALFTPLAGTMATVKDYFANNLSGRTTPITQSCQRNFVLLATDGNPTGKTDGSMYPLADQLNTYNASTKTWTFGTAASDVFTRITSLRTTAYNSKNYDVQTYVVGLGDSVANASSVATLNRMAQLGGTDNAFFATDQTALADAFRAISVDIISRTAAASSVSLNAGSWNTGAKVYQGRFSSGDWSGQLLALPIGSDGAPGSTPDWDAGQKLNNLNWNTGRQIFTYKPSAALGSRGVPFRWPANAASPGAAEMDAAMVTALNKNGAGTTDGYGSQRLEYLRGNTARESRNCGSCSAPVFRDRPVSVLGDIVNSAPVFVGGATGDWRDTMEQSRYSTYANARSGLTPMIYVGANDGMLHAFDANTGAEVFAYVPYAVRNRLSGLTSNPYTHQFNVDGSPAVGDVAIGGTWKTMLVSGMSAGAPGLFALDVTTPGNFIESRAAQVVRWEVGDSDADVGHIFSRPILAKMRDGRWRAIVGNGYNSANGKAVLLLVDLETGAITKIDTGVGAADNPNGLSAAITVSSADNGVVDYVYAGDLRGNLWKFDLSSTARTSWGVAYKNASNVAQPLFTTASGQPITARPDVTRFPKGGWMVTFGTGRYVDVTDNAAGSAQALYGIWDNGSTVAAADLQAQSFASTLYTGSDGRTYRLSTHAVDKPGDTQITGDNVITLANYYAGKKGWKLPLPDSGERVVAQSTVRGGRVIFSSLIPSTAVCAFGGSGWVVDIDVITGNRAEALDTNADTVIDTNDKLGGTYASAVKVNSVPAAVTIMKVKKRDRKYGNTSSGDLVLIDEKNTAERSRRAAWEQLQ</sequence>
<evidence type="ECO:0000256" key="2">
    <source>
        <dbReference type="ARBA" id="ARBA00008387"/>
    </source>
</evidence>
<evidence type="ECO:0000259" key="7">
    <source>
        <dbReference type="Pfam" id="PF05567"/>
    </source>
</evidence>
<evidence type="ECO:0000313" key="8">
    <source>
        <dbReference type="EMBL" id="MEK8049626.1"/>
    </source>
</evidence>
<evidence type="ECO:0000256" key="5">
    <source>
        <dbReference type="ARBA" id="ARBA00022837"/>
    </source>
</evidence>
<dbReference type="Gene3D" id="3.40.50.410">
    <property type="entry name" value="von Willebrand factor, type A domain"/>
    <property type="match status" value="1"/>
</dbReference>
<feature type="domain" description="PilY1 beta-propeller" evidence="7">
    <location>
        <begin position="607"/>
        <end position="922"/>
    </location>
</feature>
<protein>
    <submittedName>
        <fullName evidence="8">PilC/PilY family type IV pilus protein</fullName>
    </submittedName>
</protein>
<organism evidence="8 9">
    <name type="scientific">Pseudaquabacterium inlustre</name>
    <dbReference type="NCBI Taxonomy" id="2984192"/>
    <lineage>
        <taxon>Bacteria</taxon>
        <taxon>Pseudomonadati</taxon>
        <taxon>Pseudomonadota</taxon>
        <taxon>Betaproteobacteria</taxon>
        <taxon>Burkholderiales</taxon>
        <taxon>Sphaerotilaceae</taxon>
        <taxon>Pseudaquabacterium</taxon>
    </lineage>
</organism>
<dbReference type="InterPro" id="IPR011047">
    <property type="entry name" value="Quinoprotein_ADH-like_sf"/>
</dbReference>
<dbReference type="Proteomes" id="UP001365405">
    <property type="component" value="Unassembled WGS sequence"/>
</dbReference>